<dbReference type="RefSeq" id="WP_063144627.1">
    <property type="nucleotide sequence ID" value="NZ_FJXR01000017.1"/>
</dbReference>
<dbReference type="GO" id="GO:0009360">
    <property type="term" value="C:DNA polymerase III complex"/>
    <property type="evidence" value="ECO:0007669"/>
    <property type="project" value="InterPro"/>
</dbReference>
<dbReference type="AlphaFoldDB" id="A0A144MUW3"/>
<evidence type="ECO:0000256" key="3">
    <source>
        <dbReference type="ARBA" id="ARBA00022679"/>
    </source>
</evidence>
<evidence type="ECO:0000313" key="11">
    <source>
        <dbReference type="Proteomes" id="UP000076008"/>
    </source>
</evidence>
<proteinExistence type="predicted"/>
<evidence type="ECO:0000256" key="1">
    <source>
        <dbReference type="ARBA" id="ARBA00012417"/>
    </source>
</evidence>
<dbReference type="SUPFAM" id="SSF48019">
    <property type="entry name" value="post-AAA+ oligomerization domain-like"/>
    <property type="match status" value="1"/>
</dbReference>
<dbReference type="InterPro" id="IPR015199">
    <property type="entry name" value="DNA_pol_III_delta_C"/>
</dbReference>
<evidence type="ECO:0000259" key="8">
    <source>
        <dbReference type="Pfam" id="PF09115"/>
    </source>
</evidence>
<keyword evidence="3 10" id="KW-0808">Transferase</keyword>
<evidence type="ECO:0000259" key="9">
    <source>
        <dbReference type="Pfam" id="PF21500"/>
    </source>
</evidence>
<dbReference type="GO" id="GO:0006261">
    <property type="term" value="P:DNA-templated DNA replication"/>
    <property type="evidence" value="ECO:0007669"/>
    <property type="project" value="TreeGrafter"/>
</dbReference>
<comment type="catalytic activity">
    <reaction evidence="7">
        <text>DNA(n) + a 2'-deoxyribonucleoside 5'-triphosphate = DNA(n+1) + diphosphate</text>
        <dbReference type="Rhea" id="RHEA:22508"/>
        <dbReference type="Rhea" id="RHEA-COMP:17339"/>
        <dbReference type="Rhea" id="RHEA-COMP:17340"/>
        <dbReference type="ChEBI" id="CHEBI:33019"/>
        <dbReference type="ChEBI" id="CHEBI:61560"/>
        <dbReference type="ChEBI" id="CHEBI:173112"/>
        <dbReference type="EC" id="2.7.7.7"/>
    </reaction>
</comment>
<evidence type="ECO:0000256" key="4">
    <source>
        <dbReference type="ARBA" id="ARBA00022695"/>
    </source>
</evidence>
<dbReference type="Gene3D" id="1.10.8.10">
    <property type="entry name" value="DNA helicase RuvA subunit, C-terminal domain"/>
    <property type="match status" value="1"/>
</dbReference>
<keyword evidence="5" id="KW-0235">DNA replication</keyword>
<keyword evidence="6" id="KW-0239">DNA-directed DNA polymerase</keyword>
<dbReference type="GO" id="GO:0003677">
    <property type="term" value="F:DNA binding"/>
    <property type="evidence" value="ECO:0007669"/>
    <property type="project" value="InterPro"/>
</dbReference>
<dbReference type="InterPro" id="IPR008921">
    <property type="entry name" value="DNA_pol3_clamp-load_cplx_C"/>
</dbReference>
<dbReference type="InterPro" id="IPR048731">
    <property type="entry name" value="HolB_lid-gammaproteobact"/>
</dbReference>
<dbReference type="NCBIfam" id="TIGR00678">
    <property type="entry name" value="holB"/>
    <property type="match status" value="1"/>
</dbReference>
<dbReference type="EMBL" id="FJXR01000017">
    <property type="protein sequence ID" value="CZV67568.1"/>
    <property type="molecule type" value="Genomic_DNA"/>
</dbReference>
<dbReference type="Pfam" id="PF13177">
    <property type="entry name" value="DNA_pol3_delta2"/>
    <property type="match status" value="1"/>
</dbReference>
<accession>A0A144MUW3</accession>
<gene>
    <name evidence="10" type="primary">holB</name>
    <name evidence="10" type="ORF">SAMEA2273318_02977</name>
</gene>
<feature type="domain" description="DNA polymerase III delta subunit C-terminal" evidence="8">
    <location>
        <begin position="208"/>
        <end position="321"/>
    </location>
</feature>
<dbReference type="Gene3D" id="1.20.272.10">
    <property type="match status" value="1"/>
</dbReference>
<dbReference type="InterPro" id="IPR050238">
    <property type="entry name" value="DNA_Rep/Repair_Clamp_Loader"/>
</dbReference>
<dbReference type="SUPFAM" id="SSF52540">
    <property type="entry name" value="P-loop containing nucleoside triphosphate hydrolases"/>
    <property type="match status" value="1"/>
</dbReference>
<dbReference type="PANTHER" id="PTHR11669">
    <property type="entry name" value="REPLICATION FACTOR C / DNA POLYMERASE III GAMMA-TAU SUBUNIT"/>
    <property type="match status" value="1"/>
</dbReference>
<dbReference type="Gene3D" id="3.40.50.300">
    <property type="entry name" value="P-loop containing nucleotide triphosphate hydrolases"/>
    <property type="match status" value="1"/>
</dbReference>
<reference evidence="10 11" key="1">
    <citation type="submission" date="2016-03" db="EMBL/GenBank/DDBJ databases">
        <authorList>
            <consortium name="Pathogen Informatics"/>
        </authorList>
    </citation>
    <scope>NUCLEOTIDE SEQUENCE [LARGE SCALE GENOMIC DNA]</scope>
    <source>
        <strain evidence="11">e1252</strain>
    </source>
</reference>
<evidence type="ECO:0000256" key="6">
    <source>
        <dbReference type="ARBA" id="ARBA00022932"/>
    </source>
</evidence>
<dbReference type="Pfam" id="PF21500">
    <property type="entry name" value="HolB_lid"/>
    <property type="match status" value="1"/>
</dbReference>
<sequence>MKWYPWLRPHFEQLIGSYQAGRGHHALLIQALPGMGDDALIYAITRFLMCQQPEGHKSCGKCRGCQLMQAGTHPDYYTLEPEKGKSALGIDAVREVGEKLYEHARLGGAKVVWLKDATLLTEAAANALLKTLEEPPVKTWFFLSCRDPGRLLATLRSRCRLHHLAVPQESWALSWLEREVTTSPESALTALRLSSGAPAAALALLQPDVWAERETLCRAVDASLNSHDWLSLLPALNSDRAVERLHWLASLLLDALKIQQGATLLTNPDTWPLVNTLANRLSGKILHAMLHEICQSREQLLTVTGLNRELLLTDQLLRIEHYLQPGVTPPVSHL</sequence>
<evidence type="ECO:0000256" key="5">
    <source>
        <dbReference type="ARBA" id="ARBA00022705"/>
    </source>
</evidence>
<organism evidence="10 11">
    <name type="scientific">Enterobacter cloacae</name>
    <dbReference type="NCBI Taxonomy" id="550"/>
    <lineage>
        <taxon>Bacteria</taxon>
        <taxon>Pseudomonadati</taxon>
        <taxon>Pseudomonadota</taxon>
        <taxon>Gammaproteobacteria</taxon>
        <taxon>Enterobacterales</taxon>
        <taxon>Enterobacteriaceae</taxon>
        <taxon>Enterobacter</taxon>
        <taxon>Enterobacter cloacae complex</taxon>
    </lineage>
</organism>
<keyword evidence="4 10" id="KW-0548">Nucleotidyltransferase</keyword>
<dbReference type="EC" id="2.7.7.7" evidence="1"/>
<evidence type="ECO:0000256" key="7">
    <source>
        <dbReference type="ARBA" id="ARBA00049244"/>
    </source>
</evidence>
<dbReference type="GO" id="GO:0003887">
    <property type="term" value="F:DNA-directed DNA polymerase activity"/>
    <property type="evidence" value="ECO:0007669"/>
    <property type="project" value="UniProtKB-KW"/>
</dbReference>
<evidence type="ECO:0000313" key="10">
    <source>
        <dbReference type="EMBL" id="CZV67568.1"/>
    </source>
</evidence>
<dbReference type="PANTHER" id="PTHR11669:SF8">
    <property type="entry name" value="DNA POLYMERASE III SUBUNIT DELTA"/>
    <property type="match status" value="1"/>
</dbReference>
<dbReference type="Pfam" id="PF09115">
    <property type="entry name" value="DNApol3-delta_C"/>
    <property type="match status" value="1"/>
</dbReference>
<dbReference type="InterPro" id="IPR027417">
    <property type="entry name" value="P-loop_NTPase"/>
</dbReference>
<name>A0A144MUW3_ENTCL</name>
<dbReference type="NCBIfam" id="NF005941">
    <property type="entry name" value="PRK07993.1"/>
    <property type="match status" value="1"/>
</dbReference>
<dbReference type="GO" id="GO:0008408">
    <property type="term" value="F:3'-5' exonuclease activity"/>
    <property type="evidence" value="ECO:0007669"/>
    <property type="project" value="InterPro"/>
</dbReference>
<dbReference type="InterPro" id="IPR004622">
    <property type="entry name" value="DNA_pol_HolB"/>
</dbReference>
<feature type="domain" description="DNA polymerase III subunit delta' AAA+ ATPase lid" evidence="9">
    <location>
        <begin position="167"/>
        <end position="206"/>
    </location>
</feature>
<dbReference type="Proteomes" id="UP000076008">
    <property type="component" value="Unassembled WGS sequence"/>
</dbReference>
<protein>
    <recommendedName>
        <fullName evidence="2">DNA polymerase III subunit delta'</fullName>
        <ecNumber evidence="1">2.7.7.7</ecNumber>
    </recommendedName>
</protein>
<dbReference type="FunFam" id="3.40.50.300:FF:000890">
    <property type="entry name" value="DNA polymerase III subunit delta"/>
    <property type="match status" value="1"/>
</dbReference>
<evidence type="ECO:0000256" key="2">
    <source>
        <dbReference type="ARBA" id="ARBA00014363"/>
    </source>
</evidence>